<dbReference type="CDD" id="cd09872">
    <property type="entry name" value="PIN_Sll0205-like"/>
    <property type="match status" value="1"/>
</dbReference>
<reference evidence="2" key="1">
    <citation type="submission" date="2020-02" db="EMBL/GenBank/DDBJ databases">
        <authorList>
            <person name="Gao J."/>
            <person name="Sun J."/>
        </authorList>
    </citation>
    <scope>NUCLEOTIDE SEQUENCE</scope>
    <source>
        <strain evidence="2">602-2</strain>
    </source>
</reference>
<dbReference type="AlphaFoldDB" id="A0A6G4QWE7"/>
<dbReference type="InterPro" id="IPR029060">
    <property type="entry name" value="PIN-like_dom_sf"/>
</dbReference>
<dbReference type="EMBL" id="JAAKGT010000003">
    <property type="protein sequence ID" value="NGM49813.1"/>
    <property type="molecule type" value="Genomic_DNA"/>
</dbReference>
<name>A0A6G4QWE7_9CAUL</name>
<dbReference type="InterPro" id="IPR041705">
    <property type="entry name" value="PIN_Sll0205"/>
</dbReference>
<comment type="caution">
    <text evidence="2">The sequence shown here is derived from an EMBL/GenBank/DDBJ whole genome shotgun (WGS) entry which is preliminary data.</text>
</comment>
<dbReference type="InterPro" id="IPR002716">
    <property type="entry name" value="PIN_dom"/>
</dbReference>
<dbReference type="Gene3D" id="3.40.50.1010">
    <property type="entry name" value="5'-nuclease"/>
    <property type="match status" value="1"/>
</dbReference>
<dbReference type="InterPro" id="IPR052919">
    <property type="entry name" value="TA_system_RNase"/>
</dbReference>
<organism evidence="2">
    <name type="scientific">Caulobacter sp. 602-2</name>
    <dbReference type="NCBI Taxonomy" id="2710887"/>
    <lineage>
        <taxon>Bacteria</taxon>
        <taxon>Pseudomonadati</taxon>
        <taxon>Pseudomonadota</taxon>
        <taxon>Alphaproteobacteria</taxon>
        <taxon>Caulobacterales</taxon>
        <taxon>Caulobacteraceae</taxon>
        <taxon>Caulobacter</taxon>
    </lineage>
</organism>
<dbReference type="SUPFAM" id="SSF88723">
    <property type="entry name" value="PIN domain-like"/>
    <property type="match status" value="1"/>
</dbReference>
<accession>A0A6G4QWE7</accession>
<dbReference type="RefSeq" id="WP_165258067.1">
    <property type="nucleotide sequence ID" value="NZ_JAAKGT010000003.1"/>
</dbReference>
<dbReference type="PANTHER" id="PTHR36173">
    <property type="entry name" value="RIBONUCLEASE VAPC16-RELATED"/>
    <property type="match status" value="1"/>
</dbReference>
<feature type="domain" description="PIN" evidence="1">
    <location>
        <begin position="2"/>
        <end position="119"/>
    </location>
</feature>
<evidence type="ECO:0000313" key="2">
    <source>
        <dbReference type="EMBL" id="NGM49813.1"/>
    </source>
</evidence>
<dbReference type="Pfam" id="PF01850">
    <property type="entry name" value="PIN"/>
    <property type="match status" value="1"/>
</dbReference>
<sequence>MILLDTHALVWWLLAPDELSQRARQLIGDSDNRLWVSAASAYEIEYKRNRDASLRRFPSNIPGAIPTFGFEWLEIDASDLVRAARFDNVHRDPWDRIIAAQAQRRDLLLLTSDGDLTRACQTWRVPTLW</sequence>
<dbReference type="PANTHER" id="PTHR36173:SF2">
    <property type="entry name" value="RIBONUCLEASE VAPC16"/>
    <property type="match status" value="1"/>
</dbReference>
<proteinExistence type="predicted"/>
<protein>
    <submittedName>
        <fullName evidence="2">Type II toxin-antitoxin system VapC family toxin</fullName>
    </submittedName>
</protein>
<evidence type="ECO:0000259" key="1">
    <source>
        <dbReference type="Pfam" id="PF01850"/>
    </source>
</evidence>
<gene>
    <name evidence="2" type="ORF">G5B46_09375</name>
</gene>